<keyword evidence="5" id="KW-0132">Cell division</keyword>
<feature type="compositionally biased region" description="Basic and acidic residues" evidence="10">
    <location>
        <begin position="162"/>
        <end position="172"/>
    </location>
</feature>
<keyword evidence="7" id="KW-0539">Nucleus</keyword>
<feature type="domain" description="Borealin N-terminal" evidence="11">
    <location>
        <begin position="49"/>
        <end position="102"/>
    </location>
</feature>
<dbReference type="Gene3D" id="6.10.250.1900">
    <property type="match status" value="1"/>
</dbReference>
<feature type="domain" description="Borealin C-terminal" evidence="12">
    <location>
        <begin position="230"/>
        <end position="289"/>
    </location>
</feature>
<evidence type="ECO:0000256" key="4">
    <source>
        <dbReference type="ARBA" id="ARBA00022454"/>
    </source>
</evidence>
<comment type="subcellular location">
    <subcellularLocation>
        <location evidence="2">Chromosome</location>
        <location evidence="2">Centromere</location>
    </subcellularLocation>
    <subcellularLocation>
        <location evidence="1">Nucleus</location>
    </subcellularLocation>
</comment>
<evidence type="ECO:0000256" key="10">
    <source>
        <dbReference type="SAM" id="MobiDB-lite"/>
    </source>
</evidence>
<feature type="region of interest" description="Disordered" evidence="10">
    <location>
        <begin position="121"/>
        <end position="199"/>
    </location>
</feature>
<evidence type="ECO:0000256" key="6">
    <source>
        <dbReference type="ARBA" id="ARBA00022776"/>
    </source>
</evidence>
<dbReference type="OrthoDB" id="2392550at2759"/>
<comment type="similarity">
    <text evidence="3">Belongs to the borealin family.</text>
</comment>
<evidence type="ECO:0000256" key="5">
    <source>
        <dbReference type="ARBA" id="ARBA00022618"/>
    </source>
</evidence>
<dbReference type="InterPro" id="IPR018851">
    <property type="entry name" value="Borealin_N"/>
</dbReference>
<feature type="region of interest" description="Disordered" evidence="10">
    <location>
        <begin position="287"/>
        <end position="323"/>
    </location>
</feature>
<organism evidence="13 14">
    <name type="scientific">Nannochloropsis salina CCMP1776</name>
    <dbReference type="NCBI Taxonomy" id="1027361"/>
    <lineage>
        <taxon>Eukaryota</taxon>
        <taxon>Sar</taxon>
        <taxon>Stramenopiles</taxon>
        <taxon>Ochrophyta</taxon>
        <taxon>Eustigmatophyceae</taxon>
        <taxon>Eustigmatales</taxon>
        <taxon>Monodopsidaceae</taxon>
        <taxon>Microchloropsis</taxon>
        <taxon>Microchloropsis salina</taxon>
    </lineage>
</organism>
<evidence type="ECO:0000256" key="9">
    <source>
        <dbReference type="ARBA" id="ARBA00023328"/>
    </source>
</evidence>
<accession>A0A4D9DB67</accession>
<comment type="caution">
    <text evidence="13">The sequence shown here is derived from an EMBL/GenBank/DDBJ whole genome shotgun (WGS) entry which is preliminary data.</text>
</comment>
<name>A0A4D9DB67_9STRA</name>
<dbReference type="EMBL" id="SDOX01000001">
    <property type="protein sequence ID" value="TFJ88720.1"/>
    <property type="molecule type" value="Genomic_DNA"/>
</dbReference>
<evidence type="ECO:0000259" key="12">
    <source>
        <dbReference type="Pfam" id="PF10512"/>
    </source>
</evidence>
<dbReference type="GO" id="GO:0000775">
    <property type="term" value="C:chromosome, centromeric region"/>
    <property type="evidence" value="ECO:0007669"/>
    <property type="project" value="UniProtKB-SubCell"/>
</dbReference>
<dbReference type="GO" id="GO:0005634">
    <property type="term" value="C:nucleus"/>
    <property type="evidence" value="ECO:0007669"/>
    <property type="project" value="UniProtKB-SubCell"/>
</dbReference>
<keyword evidence="6" id="KW-0498">Mitosis</keyword>
<gene>
    <name evidence="13" type="ORF">NSK_000289</name>
</gene>
<dbReference type="InterPro" id="IPR046466">
    <property type="entry name" value="Borealin_C"/>
</dbReference>
<protein>
    <submittedName>
        <fullName evidence="13">Uncharacterized protein</fullName>
    </submittedName>
</protein>
<evidence type="ECO:0000313" key="14">
    <source>
        <dbReference type="Proteomes" id="UP000355283"/>
    </source>
</evidence>
<dbReference type="InterPro" id="IPR018867">
    <property type="entry name" value="Cell_div_borealin"/>
</dbReference>
<dbReference type="Pfam" id="PF10444">
    <property type="entry name" value="Nbl1_Borealin_N"/>
    <property type="match status" value="1"/>
</dbReference>
<dbReference type="PANTHER" id="PTHR16040">
    <property type="entry name" value="AUSTRALIN, ISOFORM A-RELATED"/>
    <property type="match status" value="1"/>
</dbReference>
<dbReference type="GO" id="GO:0051301">
    <property type="term" value="P:cell division"/>
    <property type="evidence" value="ECO:0007669"/>
    <property type="project" value="UniProtKB-KW"/>
</dbReference>
<dbReference type="PANTHER" id="PTHR16040:SF7">
    <property type="entry name" value="AUSTRALIN, ISOFORM A-RELATED"/>
    <property type="match status" value="1"/>
</dbReference>
<evidence type="ECO:0000256" key="3">
    <source>
        <dbReference type="ARBA" id="ARBA00009914"/>
    </source>
</evidence>
<keyword evidence="9" id="KW-0137">Centromere</keyword>
<evidence type="ECO:0000256" key="1">
    <source>
        <dbReference type="ARBA" id="ARBA00004123"/>
    </source>
</evidence>
<sequence length="389" mass="40771">MGSGRAVTGKKRGGGGGSVLEAATLAEGKVGAEGVLNSLSNIKPEELEHIMVEIEAEMNTRAKRLRVEAEEHALSLQNAFHVEMMKLPKSVRAMSLREFSDQYGEDIRTVMRLAVEEEASRALSQSHHKQQQRQQLRRNKGPVNGTVVKAAPRTRGGSSRFESGKEVGHGERLSTAGTSSSHKPARHGVNGVPGRMTTRGSSLCGDAGRGEGMGVRTSVNSSGGLVMTLMQTPMEGGSRNTRSGRVRGMAAQTPRMTMRFDPRLPMTPGIRAPRYGESVLSVNGSPLQVPLPVHPGTSSGGHADSARTAQGDEKGSPGAASPSLMIELPNGGGETVDIFKNPAALADMDSEMKADVASKIERLQTGLAYVLQHIGGALLGGGGGGGGKE</sequence>
<proteinExistence type="inferred from homology"/>
<evidence type="ECO:0000256" key="8">
    <source>
        <dbReference type="ARBA" id="ARBA00023306"/>
    </source>
</evidence>
<dbReference type="Proteomes" id="UP000355283">
    <property type="component" value="Unassembled WGS sequence"/>
</dbReference>
<evidence type="ECO:0000256" key="7">
    <source>
        <dbReference type="ARBA" id="ARBA00023242"/>
    </source>
</evidence>
<keyword evidence="4" id="KW-0158">Chromosome</keyword>
<evidence type="ECO:0000313" key="13">
    <source>
        <dbReference type="EMBL" id="TFJ88720.1"/>
    </source>
</evidence>
<evidence type="ECO:0000259" key="11">
    <source>
        <dbReference type="Pfam" id="PF10444"/>
    </source>
</evidence>
<reference evidence="13 14" key="1">
    <citation type="submission" date="2019-01" db="EMBL/GenBank/DDBJ databases">
        <title>Nuclear Genome Assembly of the Microalgal Biofuel strain Nannochloropsis salina CCMP1776.</title>
        <authorList>
            <person name="Hovde B."/>
        </authorList>
    </citation>
    <scope>NUCLEOTIDE SEQUENCE [LARGE SCALE GENOMIC DNA]</scope>
    <source>
        <strain evidence="13 14">CCMP1776</strain>
    </source>
</reference>
<keyword evidence="8" id="KW-0131">Cell cycle</keyword>
<dbReference type="Pfam" id="PF10512">
    <property type="entry name" value="Borealin"/>
    <property type="match status" value="1"/>
</dbReference>
<dbReference type="AlphaFoldDB" id="A0A4D9DB67"/>
<feature type="compositionally biased region" description="Basic residues" evidence="10">
    <location>
        <begin position="126"/>
        <end position="140"/>
    </location>
</feature>
<evidence type="ECO:0000256" key="2">
    <source>
        <dbReference type="ARBA" id="ARBA00004584"/>
    </source>
</evidence>
<keyword evidence="14" id="KW-1185">Reference proteome</keyword>